<feature type="compositionally biased region" description="Basic and acidic residues" evidence="1">
    <location>
        <begin position="64"/>
        <end position="79"/>
    </location>
</feature>
<dbReference type="EMBL" id="QZFR01000075">
    <property type="protein sequence ID" value="RXV70436.1"/>
    <property type="molecule type" value="Genomic_DNA"/>
</dbReference>
<reference evidence="2 3" key="1">
    <citation type="submission" date="2018-09" db="EMBL/GenBank/DDBJ databases">
        <title>Murine metabolic-syndrome-specific gut microbial biobank.</title>
        <authorList>
            <person name="Liu C."/>
        </authorList>
    </citation>
    <scope>NUCLEOTIDE SEQUENCE [LARGE SCALE GENOMIC DNA]</scope>
    <source>
        <strain evidence="2 3">C-30</strain>
    </source>
</reference>
<accession>A0A4Q2AJV3</accession>
<dbReference type="Proteomes" id="UP000289316">
    <property type="component" value="Unassembled WGS sequence"/>
</dbReference>
<gene>
    <name evidence="2" type="ORF">D6C19_09000</name>
</gene>
<evidence type="ECO:0000313" key="2">
    <source>
        <dbReference type="EMBL" id="RXV70436.1"/>
    </source>
</evidence>
<feature type="region of interest" description="Disordered" evidence="1">
    <location>
        <begin position="58"/>
        <end position="79"/>
    </location>
</feature>
<evidence type="ECO:0000256" key="1">
    <source>
        <dbReference type="SAM" id="MobiDB-lite"/>
    </source>
</evidence>
<protein>
    <submittedName>
        <fullName evidence="2">Uncharacterized protein</fullName>
    </submittedName>
</protein>
<evidence type="ECO:0000313" key="3">
    <source>
        <dbReference type="Proteomes" id="UP000289316"/>
    </source>
</evidence>
<organism evidence="2 3">
    <name type="scientific">Ligilactobacillus murinus</name>
    <dbReference type="NCBI Taxonomy" id="1622"/>
    <lineage>
        <taxon>Bacteria</taxon>
        <taxon>Bacillati</taxon>
        <taxon>Bacillota</taxon>
        <taxon>Bacilli</taxon>
        <taxon>Lactobacillales</taxon>
        <taxon>Lactobacillaceae</taxon>
        <taxon>Ligilactobacillus</taxon>
    </lineage>
</organism>
<sequence length="588" mass="67059">MSIFDVIFRYGTNNIASPGWVNDVIPRSIIHHGEFHFIQRQRGMDKDSEDDVIAKHMKSNSETISKERKTESNAGERTRNQMRVDDISIAEELIGKEETIIDSDLMLIVKETDPDKIELALDELKDSYKDHAVKGIMTIRKTGEQLNSLRNILKEPHSDPRHNSDPTTIAASRLFLPSSGFSDENGEDIGYDLMAILPKQHALINFVDVKNAVIFSGGISAKGTFSNTGIRPTSIEFGGSALATVIGRSFWLGDSEKGYYGRRTHHIMLSDFDYRLPNSLSFDMRKEAINPFEVFGTPETVEDDFKANFKKAINMMMLLSEINEEDNEAKYARTDLETLLRRWYNEIAGGGGLYTKDPKNNPLRAQRVLADRQHEKYPLPTEFLPTLLNNVSEQSNKGDRARDRAEFLYKKMNGAFEDNPAIFDAHTTLPDIFTRDQRNIYYDLSQVSRDMKVRGALLINTLSYVVNRALDGETIIIHGLDRVDINEEMILDYQKIMKRRGIGKIIVFEESENSKINPETFSRFVGRLNTQDLVCVGGLSEVDINNIKWFQGLPETVVSRLIKQEDGNFFIYRKKDRLSTVIKTNIQF</sequence>
<name>A0A4Q2AJV3_9LACO</name>
<dbReference type="AlphaFoldDB" id="A0A4Q2AJV3"/>
<comment type="caution">
    <text evidence="2">The sequence shown here is derived from an EMBL/GenBank/DDBJ whole genome shotgun (WGS) entry which is preliminary data.</text>
</comment>
<proteinExistence type="predicted"/>